<evidence type="ECO:0000256" key="5">
    <source>
        <dbReference type="ARBA" id="ARBA00023136"/>
    </source>
</evidence>
<name>A0A067TUP1_GALM3</name>
<dbReference type="SMART" id="SM00568">
    <property type="entry name" value="GRAM"/>
    <property type="match status" value="1"/>
</dbReference>
<feature type="compositionally biased region" description="Acidic residues" evidence="6">
    <location>
        <begin position="52"/>
        <end position="62"/>
    </location>
</feature>
<gene>
    <name evidence="9" type="ORF">GALMADRAFT_133061</name>
</gene>
<evidence type="ECO:0000256" key="4">
    <source>
        <dbReference type="ARBA" id="ARBA00022989"/>
    </source>
</evidence>
<keyword evidence="4 7" id="KW-1133">Transmembrane helix</keyword>
<feature type="transmembrane region" description="Helical" evidence="7">
    <location>
        <begin position="542"/>
        <end position="560"/>
    </location>
</feature>
<dbReference type="InterPro" id="IPR004182">
    <property type="entry name" value="GRAM"/>
</dbReference>
<dbReference type="GO" id="GO:0140268">
    <property type="term" value="C:endoplasmic reticulum-plasma membrane contact site"/>
    <property type="evidence" value="ECO:0007669"/>
    <property type="project" value="TreeGrafter"/>
</dbReference>
<dbReference type="GO" id="GO:0005886">
    <property type="term" value="C:plasma membrane"/>
    <property type="evidence" value="ECO:0007669"/>
    <property type="project" value="TreeGrafter"/>
</dbReference>
<reference evidence="10" key="1">
    <citation type="journal article" date="2014" name="Proc. Natl. Acad. Sci. U.S.A.">
        <title>Extensive sampling of basidiomycete genomes demonstrates inadequacy of the white-rot/brown-rot paradigm for wood decay fungi.</title>
        <authorList>
            <person name="Riley R."/>
            <person name="Salamov A.A."/>
            <person name="Brown D.W."/>
            <person name="Nagy L.G."/>
            <person name="Floudas D."/>
            <person name="Held B.W."/>
            <person name="Levasseur A."/>
            <person name="Lombard V."/>
            <person name="Morin E."/>
            <person name="Otillar R."/>
            <person name="Lindquist E.A."/>
            <person name="Sun H."/>
            <person name="LaButti K.M."/>
            <person name="Schmutz J."/>
            <person name="Jabbour D."/>
            <person name="Luo H."/>
            <person name="Baker S.E."/>
            <person name="Pisabarro A.G."/>
            <person name="Walton J.D."/>
            <person name="Blanchette R.A."/>
            <person name="Henrissat B."/>
            <person name="Martin F."/>
            <person name="Cullen D."/>
            <person name="Hibbett D.S."/>
            <person name="Grigoriev I.V."/>
        </authorList>
    </citation>
    <scope>NUCLEOTIDE SEQUENCE [LARGE SCALE GENOMIC DNA]</scope>
    <source>
        <strain evidence="10">CBS 339.88</strain>
    </source>
</reference>
<dbReference type="GO" id="GO:0032934">
    <property type="term" value="F:sterol binding"/>
    <property type="evidence" value="ECO:0007669"/>
    <property type="project" value="TreeGrafter"/>
</dbReference>
<feature type="region of interest" description="Disordered" evidence="6">
    <location>
        <begin position="1"/>
        <end position="71"/>
    </location>
</feature>
<protein>
    <recommendedName>
        <fullName evidence="8">VASt domain-containing protein</fullName>
    </recommendedName>
</protein>
<feature type="region of interest" description="Disordered" evidence="6">
    <location>
        <begin position="225"/>
        <end position="251"/>
    </location>
</feature>
<dbReference type="GO" id="GO:0032541">
    <property type="term" value="C:cortical endoplasmic reticulum"/>
    <property type="evidence" value="ECO:0007669"/>
    <property type="project" value="TreeGrafter"/>
</dbReference>
<dbReference type="Pfam" id="PF16016">
    <property type="entry name" value="VASt"/>
    <property type="match status" value="1"/>
</dbReference>
<dbReference type="Gene3D" id="2.30.29.30">
    <property type="entry name" value="Pleckstrin-homology domain (PH domain)/Phosphotyrosine-binding domain (PTB)"/>
    <property type="match status" value="1"/>
</dbReference>
<dbReference type="EMBL" id="KL142368">
    <property type="protein sequence ID" value="KDR83634.1"/>
    <property type="molecule type" value="Genomic_DNA"/>
</dbReference>
<comment type="subcellular location">
    <subcellularLocation>
        <location evidence="1">Membrane</location>
        <topology evidence="1">Single-pass membrane protein</topology>
    </subcellularLocation>
</comment>
<dbReference type="InterPro" id="IPR031968">
    <property type="entry name" value="VASt"/>
</dbReference>
<dbReference type="GO" id="GO:0032366">
    <property type="term" value="P:intracellular sterol transport"/>
    <property type="evidence" value="ECO:0007669"/>
    <property type="project" value="TreeGrafter"/>
</dbReference>
<evidence type="ECO:0000259" key="8">
    <source>
        <dbReference type="PROSITE" id="PS51778"/>
    </source>
</evidence>
<evidence type="ECO:0000256" key="1">
    <source>
        <dbReference type="ARBA" id="ARBA00004167"/>
    </source>
</evidence>
<dbReference type="InterPro" id="IPR011993">
    <property type="entry name" value="PH-like_dom_sf"/>
</dbReference>
<comment type="similarity">
    <text evidence="2">Belongs to the YSP2 family.</text>
</comment>
<evidence type="ECO:0000313" key="10">
    <source>
        <dbReference type="Proteomes" id="UP000027222"/>
    </source>
</evidence>
<dbReference type="PROSITE" id="PS51778">
    <property type="entry name" value="VAST"/>
    <property type="match status" value="1"/>
</dbReference>
<dbReference type="STRING" id="685588.A0A067TUP1"/>
<dbReference type="HOGENOM" id="CLU_007694_1_1_1"/>
<evidence type="ECO:0000256" key="6">
    <source>
        <dbReference type="SAM" id="MobiDB-lite"/>
    </source>
</evidence>
<accession>A0A067TUP1</accession>
<evidence type="ECO:0000256" key="7">
    <source>
        <dbReference type="SAM" id="Phobius"/>
    </source>
</evidence>
<evidence type="ECO:0000256" key="2">
    <source>
        <dbReference type="ARBA" id="ARBA00006582"/>
    </source>
</evidence>
<dbReference type="CDD" id="cd13220">
    <property type="entry name" value="PH-GRAM_GRAMDC"/>
    <property type="match status" value="1"/>
</dbReference>
<sequence>MSTLTPLPYQVRRKLSKKPLGTTGKDGSTQGISVAMAQGPVVQSSGSRASESSEEDSSDDSGSEGSSELGAKEEDIPVTGFAVAGNKRNVDFHGLFPTVPEGDYLIEDYGCALQKEILLQGRIYISENHICFHANIFGWITDLSIPIYEILSLEKRMTAFVIPNAIQITTQQAKYTFASFLSRDATFDVIYNVWRLARPEEDRSSFLSSGKGSLERVILTPGAGTLDAGTSGPEDAASLPEPTMGGSTIAPRKATQCTCGKEGKHYSETAMEAIVPGTPEQIHNLMFASGFVKDFMVENQKLLDIQTSDWEPIKPGSNLLKGKMTFIKPLNNSFGPKQTKCELTGETVHCDFNQHISTLTTTRTPEVPSGGVFSVKTRTCIMWAGPFSSKVLVTTQVEWTGGSFVKRKPLDICEIVGLAFMCAFTHAPTILSGPLHTMTPCRLTRIIERSAIEGQKLYHSELEKSMRAYIKGHKLEFLPNGALEPAPGADELDAAMENNPTQEELGRRTDCRLQLAPNTFDDAWQVGVEFVRSVWDLKTSTAVLWFFIVILAFSNLWTLMRLRTDCPGR</sequence>
<keyword evidence="3 7" id="KW-0812">Transmembrane</keyword>
<evidence type="ECO:0000313" key="9">
    <source>
        <dbReference type="EMBL" id="KDR83634.1"/>
    </source>
</evidence>
<dbReference type="Proteomes" id="UP000027222">
    <property type="component" value="Unassembled WGS sequence"/>
</dbReference>
<dbReference type="Pfam" id="PF02893">
    <property type="entry name" value="GRAM"/>
    <property type="match status" value="1"/>
</dbReference>
<dbReference type="InterPro" id="IPR051482">
    <property type="entry name" value="Cholesterol_transport"/>
</dbReference>
<dbReference type="AlphaFoldDB" id="A0A067TUP1"/>
<dbReference type="PANTHER" id="PTHR23319:SF4">
    <property type="entry name" value="GRAM DOMAIN CONTAINING 1B, ISOFORM E"/>
    <property type="match status" value="1"/>
</dbReference>
<dbReference type="PANTHER" id="PTHR23319">
    <property type="entry name" value="GRAM DOMAIN CONTAINING 1B, ISOFORM E"/>
    <property type="match status" value="1"/>
</dbReference>
<dbReference type="OrthoDB" id="2162691at2759"/>
<dbReference type="GO" id="GO:0005739">
    <property type="term" value="C:mitochondrion"/>
    <property type="evidence" value="ECO:0007669"/>
    <property type="project" value="TreeGrafter"/>
</dbReference>
<dbReference type="GO" id="GO:0005789">
    <property type="term" value="C:endoplasmic reticulum membrane"/>
    <property type="evidence" value="ECO:0007669"/>
    <property type="project" value="TreeGrafter"/>
</dbReference>
<organism evidence="9 10">
    <name type="scientific">Galerina marginata (strain CBS 339.88)</name>
    <dbReference type="NCBI Taxonomy" id="685588"/>
    <lineage>
        <taxon>Eukaryota</taxon>
        <taxon>Fungi</taxon>
        <taxon>Dikarya</taxon>
        <taxon>Basidiomycota</taxon>
        <taxon>Agaricomycotina</taxon>
        <taxon>Agaricomycetes</taxon>
        <taxon>Agaricomycetidae</taxon>
        <taxon>Agaricales</taxon>
        <taxon>Agaricineae</taxon>
        <taxon>Strophariaceae</taxon>
        <taxon>Galerina</taxon>
    </lineage>
</organism>
<keyword evidence="10" id="KW-1185">Reference proteome</keyword>
<dbReference type="GO" id="GO:0120015">
    <property type="term" value="F:sterol transfer activity"/>
    <property type="evidence" value="ECO:0007669"/>
    <property type="project" value="TreeGrafter"/>
</dbReference>
<evidence type="ECO:0000256" key="3">
    <source>
        <dbReference type="ARBA" id="ARBA00022692"/>
    </source>
</evidence>
<proteinExistence type="inferred from homology"/>
<feature type="domain" description="VASt" evidence="8">
    <location>
        <begin position="265"/>
        <end position="474"/>
    </location>
</feature>
<keyword evidence="5 7" id="KW-0472">Membrane</keyword>